<accession>A0A7J5U389</accession>
<dbReference type="AlphaFoldDB" id="A0A7J5U389"/>
<dbReference type="RefSeq" id="WP_152123838.1">
    <property type="nucleotide sequence ID" value="NZ_WELI01000002.1"/>
</dbReference>
<sequence length="122" mass="13883">MDNPNNVSVADVEPTWNLLLDQLEKMVGKRPADLNAVLFLIGIQELGTGPRRFSKEQKQDLLHIATCRVLSLSGYYALDGFDKDGWPSWTLIKPIPQTNLAAQEYFIQQHVIQYFEQVVPIL</sequence>
<gene>
    <name evidence="1" type="ORF">F5984_08720</name>
</gene>
<name>A0A7J5U389_9BACT</name>
<comment type="caution">
    <text evidence="1">The sequence shown here is derived from an EMBL/GenBank/DDBJ whole genome shotgun (WGS) entry which is preliminary data.</text>
</comment>
<evidence type="ECO:0000313" key="1">
    <source>
        <dbReference type="EMBL" id="KAB7732269.1"/>
    </source>
</evidence>
<evidence type="ECO:0000313" key="2">
    <source>
        <dbReference type="Proteomes" id="UP000488299"/>
    </source>
</evidence>
<dbReference type="EMBL" id="WELI01000002">
    <property type="protein sequence ID" value="KAB7732269.1"/>
    <property type="molecule type" value="Genomic_DNA"/>
</dbReference>
<proteinExistence type="predicted"/>
<protein>
    <submittedName>
        <fullName evidence="1">Uncharacterized protein</fullName>
    </submittedName>
</protein>
<reference evidence="1 2" key="1">
    <citation type="submission" date="2019-10" db="EMBL/GenBank/DDBJ databases">
        <title>Rudanella paleaurantiibacter sp. nov., isolated from sludge.</title>
        <authorList>
            <person name="Xu S.Q."/>
        </authorList>
    </citation>
    <scope>NUCLEOTIDE SEQUENCE [LARGE SCALE GENOMIC DNA]</scope>
    <source>
        <strain evidence="1 2">HX-22-17</strain>
    </source>
</reference>
<organism evidence="1 2">
    <name type="scientific">Rudanella paleaurantiibacter</name>
    <dbReference type="NCBI Taxonomy" id="2614655"/>
    <lineage>
        <taxon>Bacteria</taxon>
        <taxon>Pseudomonadati</taxon>
        <taxon>Bacteroidota</taxon>
        <taxon>Cytophagia</taxon>
        <taxon>Cytophagales</taxon>
        <taxon>Cytophagaceae</taxon>
        <taxon>Rudanella</taxon>
    </lineage>
</organism>
<keyword evidence="2" id="KW-1185">Reference proteome</keyword>
<dbReference type="Proteomes" id="UP000488299">
    <property type="component" value="Unassembled WGS sequence"/>
</dbReference>